<gene>
    <name evidence="1" type="ORF">GALL_37690</name>
</gene>
<organism evidence="1">
    <name type="scientific">mine drainage metagenome</name>
    <dbReference type="NCBI Taxonomy" id="410659"/>
    <lineage>
        <taxon>unclassified sequences</taxon>
        <taxon>metagenomes</taxon>
        <taxon>ecological metagenomes</taxon>
    </lineage>
</organism>
<protein>
    <submittedName>
        <fullName evidence="1">Uncharacterized protein</fullName>
    </submittedName>
</protein>
<comment type="caution">
    <text evidence="1">The sequence shown here is derived from an EMBL/GenBank/DDBJ whole genome shotgun (WGS) entry which is preliminary data.</text>
</comment>
<evidence type="ECO:0000313" key="1">
    <source>
        <dbReference type="EMBL" id="OIR15447.1"/>
    </source>
</evidence>
<accession>A0A1J5T3Q7</accession>
<dbReference type="EMBL" id="MLJW01000009">
    <property type="protein sequence ID" value="OIR15447.1"/>
    <property type="molecule type" value="Genomic_DNA"/>
</dbReference>
<reference evidence="1" key="1">
    <citation type="submission" date="2016-10" db="EMBL/GenBank/DDBJ databases">
        <title>Sequence of Gallionella enrichment culture.</title>
        <authorList>
            <person name="Poehlein A."/>
            <person name="Muehling M."/>
            <person name="Daniel R."/>
        </authorList>
    </citation>
    <scope>NUCLEOTIDE SEQUENCE</scope>
</reference>
<sequence length="185" mass="21155">MKESSAFDGRFSAWFEPVENKHSQQDICRLRSSSANGRYCRGSQKIQHISPYECRLQRSLSVQKTIEILGKKVLVEWSASADKKLQSLSEPLVVEMELYFSCLIRKSVRFGSNAHSVNSTLAAPRLLIGFRPVMTKSCRLSDVEGEPPLEDFPIVRPEAFVPKRLLIDYRGGKWKGEFFLENQKK</sequence>
<dbReference type="AlphaFoldDB" id="A0A1J5T3Q7"/>
<proteinExistence type="predicted"/>
<name>A0A1J5T3Q7_9ZZZZ</name>